<evidence type="ECO:0000256" key="1">
    <source>
        <dbReference type="ARBA" id="ARBA00009437"/>
    </source>
</evidence>
<protein>
    <submittedName>
        <fullName evidence="6">LysR family transcriptional regulator</fullName>
    </submittedName>
</protein>
<dbReference type="Gene3D" id="1.10.10.10">
    <property type="entry name" value="Winged helix-like DNA-binding domain superfamily/Winged helix DNA-binding domain"/>
    <property type="match status" value="1"/>
</dbReference>
<sequence>MNLRTLDLNLLLVFDAIFAERNISKAAARLHLSQPTVSNALARLRERLEDPLFERSAQGMAPTARAKALAEPVRQALALLESGLRGADDFDFAHAEREFVVAVEDYGETVVLPRFIDWLGTAAPGIRITIRPEPGLQLQGELREGTVDLALNYFPLQQPAVHNTCVLTESLLTLTRRDHPQVSERLSLEVFLSLRHVVLAHHGNSRPMIDLALAKRGLARQIAVTVPHFLSMPVLVQNSDLVCTLPRRMGLLYADHFRLKSHAVPLRTPQFPVYLSWHRNADSDPGHRWFRERLVDFCQRL</sequence>
<evidence type="ECO:0000313" key="6">
    <source>
        <dbReference type="EMBL" id="OZI69455.1"/>
    </source>
</evidence>
<dbReference type="SUPFAM" id="SSF46785">
    <property type="entry name" value="Winged helix' DNA-binding domain"/>
    <property type="match status" value="1"/>
</dbReference>
<keyword evidence="3" id="KW-0238">DNA-binding</keyword>
<evidence type="ECO:0000256" key="2">
    <source>
        <dbReference type="ARBA" id="ARBA00023015"/>
    </source>
</evidence>
<evidence type="ECO:0000313" key="7">
    <source>
        <dbReference type="Proteomes" id="UP000215633"/>
    </source>
</evidence>
<dbReference type="CDD" id="cd08417">
    <property type="entry name" value="PBP2_Nitroaromatics_like"/>
    <property type="match status" value="1"/>
</dbReference>
<dbReference type="SUPFAM" id="SSF53850">
    <property type="entry name" value="Periplasmic binding protein-like II"/>
    <property type="match status" value="1"/>
</dbReference>
<dbReference type="InterPro" id="IPR050389">
    <property type="entry name" value="LysR-type_TF"/>
</dbReference>
<keyword evidence="7" id="KW-1185">Reference proteome</keyword>
<evidence type="ECO:0000256" key="3">
    <source>
        <dbReference type="ARBA" id="ARBA00023125"/>
    </source>
</evidence>
<comment type="similarity">
    <text evidence="1">Belongs to the LysR transcriptional regulatory family.</text>
</comment>
<dbReference type="GO" id="GO:0003677">
    <property type="term" value="F:DNA binding"/>
    <property type="evidence" value="ECO:0007669"/>
    <property type="project" value="UniProtKB-KW"/>
</dbReference>
<dbReference type="Pfam" id="PF00126">
    <property type="entry name" value="HTH_1"/>
    <property type="match status" value="1"/>
</dbReference>
<dbReference type="InterPro" id="IPR036388">
    <property type="entry name" value="WH-like_DNA-bd_sf"/>
</dbReference>
<gene>
    <name evidence="6" type="ORF">CAL24_21725</name>
</gene>
<dbReference type="InterPro" id="IPR000847">
    <property type="entry name" value="LysR_HTH_N"/>
</dbReference>
<proteinExistence type="inferred from homology"/>
<name>A0A261V6A4_9BORD</name>
<dbReference type="Pfam" id="PF03466">
    <property type="entry name" value="LysR_substrate"/>
    <property type="match status" value="1"/>
</dbReference>
<evidence type="ECO:0000256" key="4">
    <source>
        <dbReference type="ARBA" id="ARBA00023163"/>
    </source>
</evidence>
<evidence type="ECO:0000259" key="5">
    <source>
        <dbReference type="PROSITE" id="PS50931"/>
    </source>
</evidence>
<dbReference type="InterPro" id="IPR036390">
    <property type="entry name" value="WH_DNA-bd_sf"/>
</dbReference>
<dbReference type="GO" id="GO:0003700">
    <property type="term" value="F:DNA-binding transcription factor activity"/>
    <property type="evidence" value="ECO:0007669"/>
    <property type="project" value="InterPro"/>
</dbReference>
<dbReference type="PANTHER" id="PTHR30118">
    <property type="entry name" value="HTH-TYPE TRANSCRIPTIONAL REGULATOR LEUO-RELATED"/>
    <property type="match status" value="1"/>
</dbReference>
<dbReference type="InterPro" id="IPR005119">
    <property type="entry name" value="LysR_subst-bd"/>
</dbReference>
<comment type="caution">
    <text evidence="6">The sequence shown here is derived from an EMBL/GenBank/DDBJ whole genome shotgun (WGS) entry which is preliminary data.</text>
</comment>
<dbReference type="PRINTS" id="PR00039">
    <property type="entry name" value="HTHLYSR"/>
</dbReference>
<dbReference type="PROSITE" id="PS50931">
    <property type="entry name" value="HTH_LYSR"/>
    <property type="match status" value="1"/>
</dbReference>
<accession>A0A261V6A4</accession>
<dbReference type="EMBL" id="NEVT01000009">
    <property type="protein sequence ID" value="OZI69455.1"/>
    <property type="molecule type" value="Genomic_DNA"/>
</dbReference>
<keyword evidence="4" id="KW-0804">Transcription</keyword>
<feature type="domain" description="HTH lysR-type" evidence="5">
    <location>
        <begin position="6"/>
        <end position="63"/>
    </location>
</feature>
<dbReference type="RefSeq" id="WP_028355254.1">
    <property type="nucleotide sequence ID" value="NZ_NEVT01000009.1"/>
</dbReference>
<dbReference type="Gene3D" id="3.40.190.10">
    <property type="entry name" value="Periplasmic binding protein-like II"/>
    <property type="match status" value="2"/>
</dbReference>
<dbReference type="InterPro" id="IPR037402">
    <property type="entry name" value="YidZ_PBP2"/>
</dbReference>
<dbReference type="AlphaFoldDB" id="A0A261V6A4"/>
<dbReference type="PANTHER" id="PTHR30118:SF15">
    <property type="entry name" value="TRANSCRIPTIONAL REGULATORY PROTEIN"/>
    <property type="match status" value="1"/>
</dbReference>
<organism evidence="6 7">
    <name type="scientific">Bordetella genomosp. 2</name>
    <dbReference type="NCBI Taxonomy" id="1983456"/>
    <lineage>
        <taxon>Bacteria</taxon>
        <taxon>Pseudomonadati</taxon>
        <taxon>Pseudomonadota</taxon>
        <taxon>Betaproteobacteria</taxon>
        <taxon>Burkholderiales</taxon>
        <taxon>Alcaligenaceae</taxon>
        <taxon>Bordetella</taxon>
    </lineage>
</organism>
<keyword evidence="2" id="KW-0805">Transcription regulation</keyword>
<reference evidence="7" key="1">
    <citation type="submission" date="2017-05" db="EMBL/GenBank/DDBJ databases">
        <title>Complete and WGS of Bordetella genogroups.</title>
        <authorList>
            <person name="Spilker T."/>
            <person name="Lipuma J."/>
        </authorList>
    </citation>
    <scope>NUCLEOTIDE SEQUENCE [LARGE SCALE GENOMIC DNA]</scope>
    <source>
        <strain evidence="7">AU8256</strain>
    </source>
</reference>
<dbReference type="Proteomes" id="UP000215633">
    <property type="component" value="Unassembled WGS sequence"/>
</dbReference>